<keyword evidence="5" id="KW-0418">Kinase</keyword>
<evidence type="ECO:0000256" key="3">
    <source>
        <dbReference type="ARBA" id="ARBA00022679"/>
    </source>
</evidence>
<evidence type="ECO:0000313" key="12">
    <source>
        <dbReference type="Proteomes" id="UP000001194"/>
    </source>
</evidence>
<dbReference type="PANTHER" id="PTHR47634">
    <property type="entry name" value="PROTEIN KINASE DOMAIN-CONTAINING PROTEIN-RELATED"/>
    <property type="match status" value="1"/>
</dbReference>
<keyword evidence="2" id="KW-0723">Serine/threonine-protein kinase</keyword>
<dbReference type="AlphaFoldDB" id="B0DAT4"/>
<dbReference type="InterPro" id="IPR000719">
    <property type="entry name" value="Prot_kinase_dom"/>
</dbReference>
<dbReference type="PROSITE" id="PS50011">
    <property type="entry name" value="PROTEIN_KINASE_DOM"/>
    <property type="match status" value="1"/>
</dbReference>
<dbReference type="OrthoDB" id="5979581at2759"/>
<dbReference type="KEGG" id="lbc:LACBIDRAFT_327350"/>
<keyword evidence="3" id="KW-0808">Transferase</keyword>
<dbReference type="InterPro" id="IPR051334">
    <property type="entry name" value="SRPK"/>
</dbReference>
<dbReference type="EC" id="2.7.11.1" evidence="1"/>
<keyword evidence="6 9" id="KW-0067">ATP-binding</keyword>
<evidence type="ECO:0000313" key="11">
    <source>
        <dbReference type="EMBL" id="EDR08084.1"/>
    </source>
</evidence>
<evidence type="ECO:0000256" key="8">
    <source>
        <dbReference type="ARBA" id="ARBA00048679"/>
    </source>
</evidence>
<evidence type="ECO:0000256" key="2">
    <source>
        <dbReference type="ARBA" id="ARBA00022527"/>
    </source>
</evidence>
<proteinExistence type="predicted"/>
<dbReference type="PANTHER" id="PTHR47634:SF9">
    <property type="entry name" value="PROTEIN KINASE DOMAIN-CONTAINING PROTEIN-RELATED"/>
    <property type="match status" value="1"/>
</dbReference>
<evidence type="ECO:0000256" key="7">
    <source>
        <dbReference type="ARBA" id="ARBA00047899"/>
    </source>
</evidence>
<dbReference type="InterPro" id="IPR011009">
    <property type="entry name" value="Kinase-like_dom_sf"/>
</dbReference>
<sequence length="340" mass="37848">MTAPSAPLPAVSFDPNYFPARLNTSLNAGRYTILRKLGEGVSSSCWLVEDGEGEEGYKYLAAKILTIDATQQHEAGLTHELEFLKEIEARNDTDHLPMLRDHFIEHGPKGKHLCLVQDLYSTSVSSLRRSAPHKALLPYMVKNVILMAVEALAQLHAMNMVHTGLPDPNPLGLYSQTSDTDVKLDNLLFGNSLYSLDRDLQKYLEANPAQLEGEAQVEGETYPSVSFMHPTAQRAGKQPTADCFGALDLRAAETILQSDFGPAVDIWAVYRQTFPDKMLQRASLRKEYFDDTGNLLRIPELTSVSLETAMANYKIPNPSEDEIRLAADFIRACLKFDSEE</sequence>
<dbReference type="EMBL" id="DS547102">
    <property type="protein sequence ID" value="EDR08084.1"/>
    <property type="molecule type" value="Genomic_DNA"/>
</dbReference>
<accession>B0DAT4</accession>
<dbReference type="Gene3D" id="1.10.510.10">
    <property type="entry name" value="Transferase(Phosphotransferase) domain 1"/>
    <property type="match status" value="2"/>
</dbReference>
<gene>
    <name evidence="11" type="ORF">LACBIDRAFT_327350</name>
</gene>
<evidence type="ECO:0000256" key="6">
    <source>
        <dbReference type="ARBA" id="ARBA00022840"/>
    </source>
</evidence>
<dbReference type="GO" id="GO:0000245">
    <property type="term" value="P:spliceosomal complex assembly"/>
    <property type="evidence" value="ECO:0007669"/>
    <property type="project" value="TreeGrafter"/>
</dbReference>
<reference evidence="11 12" key="1">
    <citation type="journal article" date="2008" name="Nature">
        <title>The genome of Laccaria bicolor provides insights into mycorrhizal symbiosis.</title>
        <authorList>
            <person name="Martin F."/>
            <person name="Aerts A."/>
            <person name="Ahren D."/>
            <person name="Brun A."/>
            <person name="Danchin E.G.J."/>
            <person name="Duchaussoy F."/>
            <person name="Gibon J."/>
            <person name="Kohler A."/>
            <person name="Lindquist E."/>
            <person name="Pereda V."/>
            <person name="Salamov A."/>
            <person name="Shapiro H.J."/>
            <person name="Wuyts J."/>
            <person name="Blaudez D."/>
            <person name="Buee M."/>
            <person name="Brokstein P."/>
            <person name="Canbaeck B."/>
            <person name="Cohen D."/>
            <person name="Courty P.E."/>
            <person name="Coutinho P.M."/>
            <person name="Delaruelle C."/>
            <person name="Detter J.C."/>
            <person name="Deveau A."/>
            <person name="DiFazio S."/>
            <person name="Duplessis S."/>
            <person name="Fraissinet-Tachet L."/>
            <person name="Lucic E."/>
            <person name="Frey-Klett P."/>
            <person name="Fourrey C."/>
            <person name="Feussner I."/>
            <person name="Gay G."/>
            <person name="Grimwood J."/>
            <person name="Hoegger P.J."/>
            <person name="Jain P."/>
            <person name="Kilaru S."/>
            <person name="Labbe J."/>
            <person name="Lin Y.C."/>
            <person name="Legue V."/>
            <person name="Le Tacon F."/>
            <person name="Marmeisse R."/>
            <person name="Melayah D."/>
            <person name="Montanini B."/>
            <person name="Muratet M."/>
            <person name="Nehls U."/>
            <person name="Niculita-Hirzel H."/>
            <person name="Oudot-Le Secq M.P."/>
            <person name="Peter M."/>
            <person name="Quesneville H."/>
            <person name="Rajashekar B."/>
            <person name="Reich M."/>
            <person name="Rouhier N."/>
            <person name="Schmutz J."/>
            <person name="Yin T."/>
            <person name="Chalot M."/>
            <person name="Henrissat B."/>
            <person name="Kuees U."/>
            <person name="Lucas S."/>
            <person name="Van de Peer Y."/>
            <person name="Podila G.K."/>
            <person name="Polle A."/>
            <person name="Pukkila P.J."/>
            <person name="Richardson P.M."/>
            <person name="Rouze P."/>
            <person name="Sanders I.R."/>
            <person name="Stajich J.E."/>
            <person name="Tunlid A."/>
            <person name="Tuskan G."/>
            <person name="Grigoriev I.V."/>
        </authorList>
    </citation>
    <scope>NUCLEOTIDE SEQUENCE [LARGE SCALE GENOMIC DNA]</scope>
    <source>
        <strain evidence="12">S238N-H82 / ATCC MYA-4686</strain>
    </source>
</reference>
<evidence type="ECO:0000256" key="5">
    <source>
        <dbReference type="ARBA" id="ARBA00022777"/>
    </source>
</evidence>
<protein>
    <recommendedName>
        <fullName evidence="1">non-specific serine/threonine protein kinase</fullName>
        <ecNumber evidence="1">2.7.11.1</ecNumber>
    </recommendedName>
</protein>
<keyword evidence="12" id="KW-1185">Reference proteome</keyword>
<dbReference type="PROSITE" id="PS00107">
    <property type="entry name" value="PROTEIN_KINASE_ATP"/>
    <property type="match status" value="1"/>
</dbReference>
<name>B0DAT4_LACBS</name>
<comment type="catalytic activity">
    <reaction evidence="7">
        <text>L-threonyl-[protein] + ATP = O-phospho-L-threonyl-[protein] + ADP + H(+)</text>
        <dbReference type="Rhea" id="RHEA:46608"/>
        <dbReference type="Rhea" id="RHEA-COMP:11060"/>
        <dbReference type="Rhea" id="RHEA-COMP:11605"/>
        <dbReference type="ChEBI" id="CHEBI:15378"/>
        <dbReference type="ChEBI" id="CHEBI:30013"/>
        <dbReference type="ChEBI" id="CHEBI:30616"/>
        <dbReference type="ChEBI" id="CHEBI:61977"/>
        <dbReference type="ChEBI" id="CHEBI:456216"/>
        <dbReference type="EC" id="2.7.11.1"/>
    </reaction>
</comment>
<dbReference type="HOGENOM" id="CLU_000288_81_13_1"/>
<comment type="catalytic activity">
    <reaction evidence="8">
        <text>L-seryl-[protein] + ATP = O-phospho-L-seryl-[protein] + ADP + H(+)</text>
        <dbReference type="Rhea" id="RHEA:17989"/>
        <dbReference type="Rhea" id="RHEA-COMP:9863"/>
        <dbReference type="Rhea" id="RHEA-COMP:11604"/>
        <dbReference type="ChEBI" id="CHEBI:15378"/>
        <dbReference type="ChEBI" id="CHEBI:29999"/>
        <dbReference type="ChEBI" id="CHEBI:30616"/>
        <dbReference type="ChEBI" id="CHEBI:83421"/>
        <dbReference type="ChEBI" id="CHEBI:456216"/>
        <dbReference type="EC" id="2.7.11.1"/>
    </reaction>
</comment>
<feature type="domain" description="Protein kinase" evidence="10">
    <location>
        <begin position="31"/>
        <end position="340"/>
    </location>
</feature>
<evidence type="ECO:0000259" key="10">
    <source>
        <dbReference type="PROSITE" id="PS50011"/>
    </source>
</evidence>
<dbReference type="SUPFAM" id="SSF56112">
    <property type="entry name" value="Protein kinase-like (PK-like)"/>
    <property type="match status" value="1"/>
</dbReference>
<dbReference type="Gene3D" id="3.30.200.20">
    <property type="entry name" value="Phosphorylase Kinase, domain 1"/>
    <property type="match status" value="1"/>
</dbReference>
<dbReference type="GO" id="GO:0050684">
    <property type="term" value="P:regulation of mRNA processing"/>
    <property type="evidence" value="ECO:0007669"/>
    <property type="project" value="TreeGrafter"/>
</dbReference>
<dbReference type="GO" id="GO:0005524">
    <property type="term" value="F:ATP binding"/>
    <property type="evidence" value="ECO:0007669"/>
    <property type="project" value="UniProtKB-UniRule"/>
</dbReference>
<dbReference type="GO" id="GO:0004674">
    <property type="term" value="F:protein serine/threonine kinase activity"/>
    <property type="evidence" value="ECO:0007669"/>
    <property type="project" value="UniProtKB-KW"/>
</dbReference>
<evidence type="ECO:0000256" key="9">
    <source>
        <dbReference type="PROSITE-ProRule" id="PRU10141"/>
    </source>
</evidence>
<organism evidence="12">
    <name type="scientific">Laccaria bicolor (strain S238N-H82 / ATCC MYA-4686)</name>
    <name type="common">Bicoloured deceiver</name>
    <name type="synonym">Laccaria laccata var. bicolor</name>
    <dbReference type="NCBI Taxonomy" id="486041"/>
    <lineage>
        <taxon>Eukaryota</taxon>
        <taxon>Fungi</taxon>
        <taxon>Dikarya</taxon>
        <taxon>Basidiomycota</taxon>
        <taxon>Agaricomycotina</taxon>
        <taxon>Agaricomycetes</taxon>
        <taxon>Agaricomycetidae</taxon>
        <taxon>Agaricales</taxon>
        <taxon>Agaricineae</taxon>
        <taxon>Hydnangiaceae</taxon>
        <taxon>Laccaria</taxon>
    </lineage>
</organism>
<dbReference type="RefSeq" id="XP_001881154.1">
    <property type="nucleotide sequence ID" value="XM_001881119.1"/>
</dbReference>
<evidence type="ECO:0000256" key="4">
    <source>
        <dbReference type="ARBA" id="ARBA00022741"/>
    </source>
</evidence>
<dbReference type="InParanoid" id="B0DAT4"/>
<dbReference type="Proteomes" id="UP000001194">
    <property type="component" value="Unassembled WGS sequence"/>
</dbReference>
<dbReference type="SMART" id="SM00220">
    <property type="entry name" value="S_TKc"/>
    <property type="match status" value="1"/>
</dbReference>
<keyword evidence="4 9" id="KW-0547">Nucleotide-binding</keyword>
<evidence type="ECO:0000256" key="1">
    <source>
        <dbReference type="ARBA" id="ARBA00012513"/>
    </source>
</evidence>
<dbReference type="InterPro" id="IPR017441">
    <property type="entry name" value="Protein_kinase_ATP_BS"/>
</dbReference>
<feature type="binding site" evidence="9">
    <location>
        <position position="63"/>
    </location>
    <ligand>
        <name>ATP</name>
        <dbReference type="ChEBI" id="CHEBI:30616"/>
    </ligand>
</feature>
<dbReference type="GeneID" id="6076742"/>